<feature type="compositionally biased region" description="Polar residues" evidence="5">
    <location>
        <begin position="31"/>
        <end position="46"/>
    </location>
</feature>
<feature type="compositionally biased region" description="Polar residues" evidence="5">
    <location>
        <begin position="428"/>
        <end position="449"/>
    </location>
</feature>
<reference evidence="7" key="3">
    <citation type="submission" date="2015-02" db="EMBL/GenBank/DDBJ databases">
        <title>Evolutionary Origins and Diversification of the Mycorrhizal Mutualists.</title>
        <authorList>
            <consortium name="DOE Joint Genome Institute"/>
            <consortium name="Mycorrhizal Genomics Consortium"/>
            <person name="Kohler A."/>
            <person name="Kuo A."/>
            <person name="Nagy L.G."/>
            <person name="Floudas D."/>
            <person name="Copeland A."/>
            <person name="Barry K.W."/>
            <person name="Cichocki N."/>
            <person name="Veneault-Fourrey C."/>
            <person name="LaButti K."/>
            <person name="Lindquist E.A."/>
            <person name="Lipzen A."/>
            <person name="Lundell T."/>
            <person name="Morin E."/>
            <person name="Murat C."/>
            <person name="Riley R."/>
            <person name="Ohm R."/>
            <person name="Sun H."/>
            <person name="Tunlid A."/>
            <person name="Henrissat B."/>
            <person name="Grigoriev I.V."/>
            <person name="Hibbett D.S."/>
            <person name="Martin F."/>
        </authorList>
    </citation>
    <scope>NUCLEOTIDE SEQUENCE</scope>
    <source>
        <strain evidence="7 9">F 1598</strain>
    </source>
</reference>
<evidence type="ECO:0000256" key="2">
    <source>
        <dbReference type="ARBA" id="ARBA00022771"/>
    </source>
</evidence>
<dbReference type="InterPro" id="IPR001841">
    <property type="entry name" value="Znf_RING"/>
</dbReference>
<dbReference type="SUPFAM" id="SSF57850">
    <property type="entry name" value="RING/U-box"/>
    <property type="match status" value="1"/>
</dbReference>
<keyword evidence="3" id="KW-0862">Zinc</keyword>
<dbReference type="PANTHER" id="PTHR45969">
    <property type="entry name" value="RING ZINC FINGER PROTEIN-RELATED"/>
    <property type="match status" value="1"/>
</dbReference>
<dbReference type="Pfam" id="PF13639">
    <property type="entry name" value="zf-RING_2"/>
    <property type="match status" value="1"/>
</dbReference>
<feature type="compositionally biased region" description="Basic and acidic residues" evidence="5">
    <location>
        <begin position="410"/>
        <end position="420"/>
    </location>
</feature>
<feature type="domain" description="RING-type" evidence="6">
    <location>
        <begin position="488"/>
        <end position="522"/>
    </location>
</feature>
<keyword evidence="1" id="KW-0479">Metal-binding</keyword>
<feature type="compositionally biased region" description="Low complexity" evidence="5">
    <location>
        <begin position="120"/>
        <end position="132"/>
    </location>
</feature>
<feature type="compositionally biased region" description="Low complexity" evidence="5">
    <location>
        <begin position="244"/>
        <end position="258"/>
    </location>
</feature>
<feature type="region of interest" description="Disordered" evidence="5">
    <location>
        <begin position="410"/>
        <end position="488"/>
    </location>
</feature>
<feature type="region of interest" description="Disordered" evidence="5">
    <location>
        <begin position="232"/>
        <end position="272"/>
    </location>
</feature>
<name>A0A0C3AXE5_PILCF</name>
<keyword evidence="9" id="KW-1185">Reference proteome</keyword>
<evidence type="ECO:0000256" key="3">
    <source>
        <dbReference type="ARBA" id="ARBA00022833"/>
    </source>
</evidence>
<accession>A0A0C3AXE5</accession>
<dbReference type="STRING" id="765440.A0A0C3AXE5"/>
<dbReference type="GO" id="GO:0008270">
    <property type="term" value="F:zinc ion binding"/>
    <property type="evidence" value="ECO:0007669"/>
    <property type="project" value="UniProtKB-KW"/>
</dbReference>
<protein>
    <recommendedName>
        <fullName evidence="6">RING-type domain-containing protein</fullName>
    </recommendedName>
</protein>
<dbReference type="SMART" id="SM00184">
    <property type="entry name" value="RING"/>
    <property type="match status" value="2"/>
</dbReference>
<proteinExistence type="predicted"/>
<dbReference type="AlphaFoldDB" id="A0A0C3AXE5"/>
<feature type="compositionally biased region" description="Low complexity" evidence="5">
    <location>
        <begin position="666"/>
        <end position="681"/>
    </location>
</feature>
<dbReference type="InterPro" id="IPR013083">
    <property type="entry name" value="Znf_RING/FYVE/PHD"/>
</dbReference>
<evidence type="ECO:0000256" key="5">
    <source>
        <dbReference type="SAM" id="MobiDB-lite"/>
    </source>
</evidence>
<evidence type="ECO:0000313" key="8">
    <source>
        <dbReference type="EMBL" id="KIM81064.1"/>
    </source>
</evidence>
<dbReference type="EMBL" id="KN833001">
    <property type="protein sequence ID" value="KIM81064.1"/>
    <property type="molecule type" value="Genomic_DNA"/>
</dbReference>
<dbReference type="OrthoDB" id="8062037at2759"/>
<evidence type="ECO:0000256" key="4">
    <source>
        <dbReference type="PROSITE-ProRule" id="PRU00175"/>
    </source>
</evidence>
<evidence type="ECO:0000259" key="6">
    <source>
        <dbReference type="PROSITE" id="PS50089"/>
    </source>
</evidence>
<feature type="compositionally biased region" description="Acidic residues" evidence="5">
    <location>
        <begin position="133"/>
        <end position="164"/>
    </location>
</feature>
<sequence length="911" mass="96094">MDNNRRNPFANHPNLQNSFMSVLRHLGVNGRRNNNGDSTRAQQQPQVDDMDDLPPLEPISVRTTTQGTEHGAADAQISASNPSGDNAEDVDMPPAISPAFASFVQPVRNNDEGSMPDLQSVSDSSDESNGSVDEVEMMPDLQPVDDDNDSTWTSDEEDADDDLPPLEPIAGSRRARVDDDEDDDRDRRHPSQRTSNAIPNRQRGNAPPFFAGINPPRGAPPPAMFELFQTFMGGAGPPNTGAPQGANTNAGANRANQNPGAGHHHPPPPPIHFTVDVGDGVPRRWDNDQDGNGPFEIPPDVADIFFPDMTAEERASPLAQFQALIARLGGAMGQVFGFPFEEEKEDPERAKKLVAGLEVVPVGLVKRMERVGGAPGGHVDDSTGEIVVPGCAICWDKLLDSESDGFITKETEDASSHSEEAVAEPAQVTDNASADVTMEEQPSISSQHPSELLSDPPTPVLAADPPSPTIDASSAAPTAPAETQSEEDPHKIVSLPCAHVFHASCLLPWFSRPRQTTCPTCRFNIDPENLTYTPRPRQAQPGGPHPGFVPAPGVGPDVIFAGPLPGAPTPAAPATGTPAGGDVPVGGVPATGPGAVPNAAPQGIRGVPAGFAAMFGNANNVPFQFVPVPIPGGTPGPDFAAMFDGAFRAQMAGQQGNPPGAPGQGPPQQQQQQWQQQQMPQFFTGPAMPPPRPNSAPGNAGGMDHDGNAMFTVDFTLFTNSPFEGNGVRRQTHVFANQIFGGEGAAEGNPPPGAHPPPPFPPPPFMFDGPPAPGAPPSRPRPPPREKKQWTPPPAPGPTLRSRVEQREREVGLRCCDASCGVGPSDEDPVPDVSGSSMKQQSIRPLPNSLVMGTSVCPHTFHPACLVSAERVAGWGGENKKEDLVEVSCPNCRAVGCVSREEWEEGVSALA</sequence>
<feature type="compositionally biased region" description="Low complexity" evidence="5">
    <location>
        <begin position="469"/>
        <end position="481"/>
    </location>
</feature>
<organism evidence="7 9">
    <name type="scientific">Piloderma croceum (strain F 1598)</name>
    <dbReference type="NCBI Taxonomy" id="765440"/>
    <lineage>
        <taxon>Eukaryota</taxon>
        <taxon>Fungi</taxon>
        <taxon>Dikarya</taxon>
        <taxon>Basidiomycota</taxon>
        <taxon>Agaricomycotina</taxon>
        <taxon>Agaricomycetes</taxon>
        <taxon>Agaricomycetidae</taxon>
        <taxon>Atheliales</taxon>
        <taxon>Atheliaceae</taxon>
        <taxon>Piloderma</taxon>
    </lineage>
</organism>
<feature type="compositionally biased region" description="Polar residues" evidence="5">
    <location>
        <begin position="192"/>
        <end position="203"/>
    </location>
</feature>
<feature type="region of interest" description="Disordered" evidence="5">
    <location>
        <begin position="651"/>
        <end position="707"/>
    </location>
</feature>
<feature type="region of interest" description="Disordered" evidence="5">
    <location>
        <begin position="23"/>
        <end position="218"/>
    </location>
</feature>
<keyword evidence="2 4" id="KW-0863">Zinc-finger</keyword>
<reference evidence="7 9" key="1">
    <citation type="submission" date="2014-04" db="EMBL/GenBank/DDBJ databases">
        <authorList>
            <consortium name="DOE Joint Genome Institute"/>
            <person name="Kuo A."/>
            <person name="Tarkka M."/>
            <person name="Buscot F."/>
            <person name="Kohler A."/>
            <person name="Nagy L.G."/>
            <person name="Floudas D."/>
            <person name="Copeland A."/>
            <person name="Barry K.W."/>
            <person name="Cichocki N."/>
            <person name="Veneault-Fourrey C."/>
            <person name="LaButti K."/>
            <person name="Lindquist E.A."/>
            <person name="Lipzen A."/>
            <person name="Lundell T."/>
            <person name="Morin E."/>
            <person name="Murat C."/>
            <person name="Sun H."/>
            <person name="Tunlid A."/>
            <person name="Henrissat B."/>
            <person name="Grigoriev I.V."/>
            <person name="Hibbett D.S."/>
            <person name="Martin F."/>
            <person name="Nordberg H.P."/>
            <person name="Cantor M.N."/>
            <person name="Hua S.X."/>
        </authorList>
    </citation>
    <scope>NUCLEOTIDE SEQUENCE [LARGE SCALE GENOMIC DNA]</scope>
    <source>
        <strain evidence="7 9">F 1598</strain>
    </source>
</reference>
<evidence type="ECO:0000313" key="9">
    <source>
        <dbReference type="Proteomes" id="UP000054166"/>
    </source>
</evidence>
<dbReference type="Gene3D" id="3.30.40.10">
    <property type="entry name" value="Zinc/RING finger domain, C3HC4 (zinc finger)"/>
    <property type="match status" value="1"/>
</dbReference>
<feature type="region of interest" description="Disordered" evidence="5">
    <location>
        <begin position="741"/>
        <end position="808"/>
    </location>
</feature>
<dbReference type="Proteomes" id="UP000054166">
    <property type="component" value="Unassembled WGS sequence"/>
</dbReference>
<evidence type="ECO:0000256" key="1">
    <source>
        <dbReference type="ARBA" id="ARBA00022723"/>
    </source>
</evidence>
<dbReference type="EMBL" id="KN833014">
    <property type="protein sequence ID" value="KIM78683.1"/>
    <property type="molecule type" value="Genomic_DNA"/>
</dbReference>
<dbReference type="HOGENOM" id="CLU_319129_0_0_1"/>
<evidence type="ECO:0000313" key="7">
    <source>
        <dbReference type="EMBL" id="KIM78683.1"/>
    </source>
</evidence>
<feature type="compositionally biased region" description="Pro residues" evidence="5">
    <location>
        <begin position="749"/>
        <end position="781"/>
    </location>
</feature>
<reference evidence="9" key="2">
    <citation type="submission" date="2015-01" db="EMBL/GenBank/DDBJ databases">
        <title>Evolutionary Origins and Diversification of the Mycorrhizal Mutualists.</title>
        <authorList>
            <consortium name="DOE Joint Genome Institute"/>
            <consortium name="Mycorrhizal Genomics Consortium"/>
            <person name="Kohler A."/>
            <person name="Kuo A."/>
            <person name="Nagy L.G."/>
            <person name="Floudas D."/>
            <person name="Copeland A."/>
            <person name="Barry K.W."/>
            <person name="Cichocki N."/>
            <person name="Veneault-Fourrey C."/>
            <person name="LaButti K."/>
            <person name="Lindquist E.A."/>
            <person name="Lipzen A."/>
            <person name="Lundell T."/>
            <person name="Morin E."/>
            <person name="Murat C."/>
            <person name="Riley R."/>
            <person name="Ohm R."/>
            <person name="Sun H."/>
            <person name="Tunlid A."/>
            <person name="Henrissat B."/>
            <person name="Grigoriev I.V."/>
            <person name="Hibbett D.S."/>
            <person name="Martin F."/>
        </authorList>
    </citation>
    <scope>NUCLEOTIDE SEQUENCE [LARGE SCALE GENOMIC DNA]</scope>
    <source>
        <strain evidence="8 9">F 1598</strain>
    </source>
</reference>
<dbReference type="PROSITE" id="PS50089">
    <property type="entry name" value="ZF_RING_2"/>
    <property type="match status" value="1"/>
</dbReference>
<gene>
    <name evidence="8" type="ORF">PILCRDRAFT_821901</name>
    <name evidence="7" type="ORF">PILCRDRAFT_824123</name>
</gene>